<dbReference type="Proteomes" id="UP000659698">
    <property type="component" value="Unassembled WGS sequence"/>
</dbReference>
<keyword evidence="2 4" id="KW-0547">Nucleotide-binding</keyword>
<protein>
    <recommendedName>
        <fullName evidence="4">5-formyltetrahydrofolate cyclo-ligase</fullName>
        <ecNumber evidence="4">6.3.3.2</ecNumber>
    </recommendedName>
</protein>
<evidence type="ECO:0000256" key="4">
    <source>
        <dbReference type="RuleBase" id="RU361279"/>
    </source>
</evidence>
<dbReference type="PANTHER" id="PTHR23407">
    <property type="entry name" value="ATPASE INHIBITOR/5-FORMYLTETRAHYDROFOLATE CYCLO-LIGASE"/>
    <property type="match status" value="1"/>
</dbReference>
<dbReference type="NCBIfam" id="TIGR02727">
    <property type="entry name" value="MTHFS_bact"/>
    <property type="match status" value="1"/>
</dbReference>
<comment type="similarity">
    <text evidence="1 4">Belongs to the 5-formyltetrahydrofolate cyclo-ligase family.</text>
</comment>
<dbReference type="Gene3D" id="3.40.50.10420">
    <property type="entry name" value="NagB/RpiA/CoA transferase-like"/>
    <property type="match status" value="1"/>
</dbReference>
<evidence type="ECO:0000313" key="6">
    <source>
        <dbReference type="Proteomes" id="UP000659698"/>
    </source>
</evidence>
<keyword evidence="4" id="KW-0460">Magnesium</keyword>
<name>A0ABR6VV66_9BACT</name>
<gene>
    <name evidence="5" type="ORF">H7U12_15380</name>
</gene>
<keyword evidence="3 4" id="KW-0067">ATP-binding</keyword>
<dbReference type="RefSeq" id="WP_186639585.1">
    <property type="nucleotide sequence ID" value="NZ_JACOAF010000036.1"/>
</dbReference>
<dbReference type="Pfam" id="PF01812">
    <property type="entry name" value="5-FTHF_cyc-lig"/>
    <property type="match status" value="1"/>
</dbReference>
<dbReference type="EMBL" id="JACOAF010000036">
    <property type="protein sequence ID" value="MBC3541075.1"/>
    <property type="molecule type" value="Genomic_DNA"/>
</dbReference>
<evidence type="ECO:0000256" key="1">
    <source>
        <dbReference type="ARBA" id="ARBA00010638"/>
    </source>
</evidence>
<dbReference type="InterPro" id="IPR024185">
    <property type="entry name" value="FTHF_cligase-like_sf"/>
</dbReference>
<dbReference type="PANTHER" id="PTHR23407:SF1">
    <property type="entry name" value="5-FORMYLTETRAHYDROFOLATE CYCLO-LIGASE"/>
    <property type="match status" value="1"/>
</dbReference>
<dbReference type="GO" id="GO:0030272">
    <property type="term" value="F:5-formyltetrahydrofolate cyclo-ligase activity"/>
    <property type="evidence" value="ECO:0007669"/>
    <property type="project" value="UniProtKB-EC"/>
</dbReference>
<proteinExistence type="inferred from homology"/>
<comment type="caution">
    <text evidence="5">The sequence shown here is derived from an EMBL/GenBank/DDBJ whole genome shotgun (WGS) entry which is preliminary data.</text>
</comment>
<reference evidence="5 6" key="1">
    <citation type="journal article" date="2019" name="Int. J. Syst. Evol. Microbiol.">
        <title>Rufibacter sediminis sp. nov., isolated from freshwater lake sediment.</title>
        <authorList>
            <person name="Qu J.H."/>
            <person name="Zhang L.J."/>
            <person name="Fu Y.H."/>
            <person name="Li H.F."/>
        </authorList>
    </citation>
    <scope>NUCLEOTIDE SEQUENCE [LARGE SCALE GENOMIC DNA]</scope>
    <source>
        <strain evidence="5 6">H-1</strain>
    </source>
</reference>
<evidence type="ECO:0000256" key="2">
    <source>
        <dbReference type="ARBA" id="ARBA00022741"/>
    </source>
</evidence>
<sequence>MALKANLRKEYSVRRRLFSAEQIDMASDRIADRFFAEYAPQPGQTVHTFLPIRQHQEINTWRLVERLWQLQVQVAVPVANPADLSMTHFLISPDTQFREAAWGIPEPVNALPIPESAIDLVLVPLLAFDLQGHRVGYGKGFYDRFLALLPKVSQKLGLSLEPPVDLIDDVHVNDLALDAVITPEQIWTFHPHDTDAPGGESR</sequence>
<dbReference type="InterPro" id="IPR037171">
    <property type="entry name" value="NagB/RpiA_transferase-like"/>
</dbReference>
<dbReference type="InterPro" id="IPR002698">
    <property type="entry name" value="FTHF_cligase"/>
</dbReference>
<comment type="cofactor">
    <cofactor evidence="4">
        <name>Mg(2+)</name>
        <dbReference type="ChEBI" id="CHEBI:18420"/>
    </cofactor>
</comment>
<keyword evidence="6" id="KW-1185">Reference proteome</keyword>
<evidence type="ECO:0000313" key="5">
    <source>
        <dbReference type="EMBL" id="MBC3541075.1"/>
    </source>
</evidence>
<dbReference type="SUPFAM" id="SSF100950">
    <property type="entry name" value="NagB/RpiA/CoA transferase-like"/>
    <property type="match status" value="1"/>
</dbReference>
<accession>A0ABR6VV66</accession>
<evidence type="ECO:0000256" key="3">
    <source>
        <dbReference type="ARBA" id="ARBA00022840"/>
    </source>
</evidence>
<dbReference type="PIRSF" id="PIRSF006806">
    <property type="entry name" value="FTHF_cligase"/>
    <property type="match status" value="1"/>
</dbReference>
<organism evidence="5 6">
    <name type="scientific">Rufibacter sediminis</name>
    <dbReference type="NCBI Taxonomy" id="2762756"/>
    <lineage>
        <taxon>Bacteria</taxon>
        <taxon>Pseudomonadati</taxon>
        <taxon>Bacteroidota</taxon>
        <taxon>Cytophagia</taxon>
        <taxon>Cytophagales</taxon>
        <taxon>Hymenobacteraceae</taxon>
        <taxon>Rufibacter</taxon>
    </lineage>
</organism>
<keyword evidence="5" id="KW-0436">Ligase</keyword>
<comment type="catalytic activity">
    <reaction evidence="4">
        <text>(6S)-5-formyl-5,6,7,8-tetrahydrofolate + ATP = (6R)-5,10-methenyltetrahydrofolate + ADP + phosphate</text>
        <dbReference type="Rhea" id="RHEA:10488"/>
        <dbReference type="ChEBI" id="CHEBI:30616"/>
        <dbReference type="ChEBI" id="CHEBI:43474"/>
        <dbReference type="ChEBI" id="CHEBI:57455"/>
        <dbReference type="ChEBI" id="CHEBI:57457"/>
        <dbReference type="ChEBI" id="CHEBI:456216"/>
        <dbReference type="EC" id="6.3.3.2"/>
    </reaction>
</comment>
<dbReference type="EC" id="6.3.3.2" evidence="4"/>
<keyword evidence="4" id="KW-0479">Metal-binding</keyword>